<sequence length="56" mass="6431">MTAAGYQRLLASPDIEAATRTRLLQEYASLNPFELKKCIEQKLKNFFTLLGNLDRE</sequence>
<proteinExistence type="predicted"/>
<protein>
    <submittedName>
        <fullName evidence="1">Uncharacterized protein</fullName>
    </submittedName>
</protein>
<gene>
    <name evidence="1" type="ORF">Cflav_PD5660</name>
</gene>
<accession>B9XAJ0</accession>
<reference evidence="1 2" key="1">
    <citation type="journal article" date="2011" name="J. Bacteriol.">
        <title>Genome sequence of 'Pedosphaera parvula' Ellin514, an aerobic Verrucomicrobial isolate from pasture soil.</title>
        <authorList>
            <person name="Kant R."/>
            <person name="van Passel M.W."/>
            <person name="Sangwan P."/>
            <person name="Palva A."/>
            <person name="Lucas S."/>
            <person name="Copeland A."/>
            <person name="Lapidus A."/>
            <person name="Glavina Del Rio T."/>
            <person name="Dalin E."/>
            <person name="Tice H."/>
            <person name="Bruce D."/>
            <person name="Goodwin L."/>
            <person name="Pitluck S."/>
            <person name="Chertkov O."/>
            <person name="Larimer F.W."/>
            <person name="Land M.L."/>
            <person name="Hauser L."/>
            <person name="Brettin T.S."/>
            <person name="Detter J.C."/>
            <person name="Han S."/>
            <person name="de Vos W.M."/>
            <person name="Janssen P.H."/>
            <person name="Smidt H."/>
        </authorList>
    </citation>
    <scope>NUCLEOTIDE SEQUENCE [LARGE SCALE GENOMIC DNA]</scope>
    <source>
        <strain evidence="1 2">Ellin514</strain>
    </source>
</reference>
<name>B9XAJ0_PEDPL</name>
<dbReference type="EMBL" id="ABOX02000002">
    <property type="protein sequence ID" value="EEF63025.1"/>
    <property type="molecule type" value="Genomic_DNA"/>
</dbReference>
<dbReference type="AlphaFoldDB" id="B9XAJ0"/>
<dbReference type="RefSeq" id="WP_007412838.1">
    <property type="nucleotide sequence ID" value="NZ_ABOX02000002.1"/>
</dbReference>
<comment type="caution">
    <text evidence="1">The sequence shown here is derived from an EMBL/GenBank/DDBJ whole genome shotgun (WGS) entry which is preliminary data.</text>
</comment>
<dbReference type="STRING" id="320771.Cflav_PD5660"/>
<keyword evidence="2" id="KW-1185">Reference proteome</keyword>
<evidence type="ECO:0000313" key="2">
    <source>
        <dbReference type="Proteomes" id="UP000003688"/>
    </source>
</evidence>
<evidence type="ECO:0000313" key="1">
    <source>
        <dbReference type="EMBL" id="EEF63025.1"/>
    </source>
</evidence>
<dbReference type="Proteomes" id="UP000003688">
    <property type="component" value="Unassembled WGS sequence"/>
</dbReference>
<organism evidence="1 2">
    <name type="scientific">Pedosphaera parvula (strain Ellin514)</name>
    <dbReference type="NCBI Taxonomy" id="320771"/>
    <lineage>
        <taxon>Bacteria</taxon>
        <taxon>Pseudomonadati</taxon>
        <taxon>Verrucomicrobiota</taxon>
        <taxon>Pedosphaerae</taxon>
        <taxon>Pedosphaerales</taxon>
        <taxon>Pedosphaeraceae</taxon>
        <taxon>Pedosphaera</taxon>
    </lineage>
</organism>